<dbReference type="PROSITE" id="PS50110">
    <property type="entry name" value="RESPONSE_REGULATORY"/>
    <property type="match status" value="1"/>
</dbReference>
<dbReference type="PANTHER" id="PTHR44591:SF3">
    <property type="entry name" value="RESPONSE REGULATORY DOMAIN-CONTAINING PROTEIN"/>
    <property type="match status" value="1"/>
</dbReference>
<organism evidence="4 5">
    <name type="scientific">Marinomonas phaeophyticola</name>
    <dbReference type="NCBI Taxonomy" id="3004091"/>
    <lineage>
        <taxon>Bacteria</taxon>
        <taxon>Pseudomonadati</taxon>
        <taxon>Pseudomonadota</taxon>
        <taxon>Gammaproteobacteria</taxon>
        <taxon>Oceanospirillales</taxon>
        <taxon>Oceanospirillaceae</taxon>
        <taxon>Marinomonas</taxon>
    </lineage>
</organism>
<protein>
    <submittedName>
        <fullName evidence="4">Response regulator</fullName>
    </submittedName>
</protein>
<feature type="modified residue" description="4-aspartylphosphate" evidence="2">
    <location>
        <position position="56"/>
    </location>
</feature>
<dbReference type="InterPro" id="IPR050595">
    <property type="entry name" value="Bact_response_regulator"/>
</dbReference>
<accession>A0ABT4JQR1</accession>
<dbReference type="RefSeq" id="WP_269122815.1">
    <property type="nucleotide sequence ID" value="NZ_JAPUBN010000010.1"/>
</dbReference>
<proteinExistence type="predicted"/>
<dbReference type="SUPFAM" id="SSF52172">
    <property type="entry name" value="CheY-like"/>
    <property type="match status" value="1"/>
</dbReference>
<evidence type="ECO:0000313" key="5">
    <source>
        <dbReference type="Proteomes" id="UP001149719"/>
    </source>
</evidence>
<dbReference type="Gene3D" id="3.40.50.2300">
    <property type="match status" value="1"/>
</dbReference>
<keyword evidence="5" id="KW-1185">Reference proteome</keyword>
<evidence type="ECO:0000256" key="2">
    <source>
        <dbReference type="PROSITE-ProRule" id="PRU00169"/>
    </source>
</evidence>
<evidence type="ECO:0000256" key="1">
    <source>
        <dbReference type="ARBA" id="ARBA00022553"/>
    </source>
</evidence>
<evidence type="ECO:0000313" key="4">
    <source>
        <dbReference type="EMBL" id="MCZ2720711.1"/>
    </source>
</evidence>
<dbReference type="Proteomes" id="UP001149719">
    <property type="component" value="Unassembled WGS sequence"/>
</dbReference>
<dbReference type="InterPro" id="IPR011006">
    <property type="entry name" value="CheY-like_superfamily"/>
</dbReference>
<sequence length="122" mass="13547">MSTGKPTILIVDDESINISILMSFLKSDYRIIAAKSGEQAFDRLTDEILPDIILLDVVMPDMDGYQVCKKIKSNPVTQHIPVIFISSMNNHLDETNGFEMGAADYITKPISPRCLSKSQNSP</sequence>
<keyword evidence="1 2" id="KW-0597">Phosphoprotein</keyword>
<name>A0ABT4JQR1_9GAMM</name>
<dbReference type="PANTHER" id="PTHR44591">
    <property type="entry name" value="STRESS RESPONSE REGULATOR PROTEIN 1"/>
    <property type="match status" value="1"/>
</dbReference>
<dbReference type="Pfam" id="PF00072">
    <property type="entry name" value="Response_reg"/>
    <property type="match status" value="1"/>
</dbReference>
<evidence type="ECO:0000259" key="3">
    <source>
        <dbReference type="PROSITE" id="PS50110"/>
    </source>
</evidence>
<comment type="caution">
    <text evidence="4">The sequence shown here is derived from an EMBL/GenBank/DDBJ whole genome shotgun (WGS) entry which is preliminary data.</text>
</comment>
<gene>
    <name evidence="4" type="ORF">O1D97_03380</name>
</gene>
<dbReference type="SMART" id="SM00448">
    <property type="entry name" value="REC"/>
    <property type="match status" value="1"/>
</dbReference>
<feature type="domain" description="Response regulatory" evidence="3">
    <location>
        <begin position="7"/>
        <end position="122"/>
    </location>
</feature>
<reference evidence="4" key="1">
    <citation type="submission" date="2022-12" db="EMBL/GenBank/DDBJ databases">
        <title>Marinomonas 15G1-11 sp. nov, isolated from marine algae.</title>
        <authorList>
            <person name="Butt M."/>
            <person name="Choi D.G."/>
            <person name="Kim J.M."/>
            <person name="Lee J.K."/>
            <person name="Baek J.H."/>
            <person name="Jeon C.O."/>
        </authorList>
    </citation>
    <scope>NUCLEOTIDE SEQUENCE</scope>
    <source>
        <strain evidence="4">15G1-11</strain>
    </source>
</reference>
<dbReference type="InterPro" id="IPR001789">
    <property type="entry name" value="Sig_transdc_resp-reg_receiver"/>
</dbReference>
<dbReference type="EMBL" id="JAPUBN010000010">
    <property type="protein sequence ID" value="MCZ2720711.1"/>
    <property type="molecule type" value="Genomic_DNA"/>
</dbReference>